<keyword evidence="3" id="KW-0067">ATP-binding</keyword>
<protein>
    <submittedName>
        <fullName evidence="5">Protein polyglycylase TTLL10</fullName>
    </submittedName>
</protein>
<dbReference type="Gene3D" id="3.40.630.10">
    <property type="entry name" value="Zn peptidases"/>
    <property type="match status" value="1"/>
</dbReference>
<dbReference type="AlphaFoldDB" id="A0A2R5GSX8"/>
<dbReference type="InParanoid" id="A0A2R5GSX8"/>
<dbReference type="InterPro" id="IPR004344">
    <property type="entry name" value="TTL/TTLL_fam"/>
</dbReference>
<keyword evidence="2" id="KW-0547">Nucleotide-binding</keyword>
<dbReference type="GO" id="GO:0036064">
    <property type="term" value="C:ciliary basal body"/>
    <property type="evidence" value="ECO:0007669"/>
    <property type="project" value="TreeGrafter"/>
</dbReference>
<dbReference type="EMBL" id="BEYU01000134">
    <property type="protein sequence ID" value="GBG32868.1"/>
    <property type="molecule type" value="Genomic_DNA"/>
</dbReference>
<dbReference type="SUPFAM" id="SSF56059">
    <property type="entry name" value="Glutathione synthetase ATP-binding domain-like"/>
    <property type="match status" value="1"/>
</dbReference>
<feature type="compositionally biased region" description="Polar residues" evidence="4">
    <location>
        <begin position="717"/>
        <end position="728"/>
    </location>
</feature>
<dbReference type="GO" id="GO:0015631">
    <property type="term" value="F:tubulin binding"/>
    <property type="evidence" value="ECO:0007669"/>
    <property type="project" value="TreeGrafter"/>
</dbReference>
<reference evidence="5 6" key="1">
    <citation type="submission" date="2017-12" db="EMBL/GenBank/DDBJ databases">
        <title>Sequencing, de novo assembly and annotation of complete genome of a new Thraustochytrid species, strain FCC1311.</title>
        <authorList>
            <person name="Sedici K."/>
            <person name="Godart F."/>
            <person name="Aiese Cigliano R."/>
            <person name="Sanseverino W."/>
            <person name="Barakat M."/>
            <person name="Ortet P."/>
            <person name="Marechal E."/>
            <person name="Cagnac O."/>
            <person name="Amato A."/>
        </authorList>
    </citation>
    <scope>NUCLEOTIDE SEQUENCE [LARGE SCALE GENOMIC DNA]</scope>
</reference>
<accession>A0A2R5GSX8</accession>
<name>A0A2R5GSX8_9STRA</name>
<dbReference type="Gene3D" id="3.30.470.20">
    <property type="entry name" value="ATP-grasp fold, B domain"/>
    <property type="match status" value="1"/>
</dbReference>
<feature type="compositionally biased region" description="Acidic residues" evidence="4">
    <location>
        <begin position="215"/>
        <end position="228"/>
    </location>
</feature>
<dbReference type="PANTHER" id="PTHR12241">
    <property type="entry name" value="TUBULIN POLYGLUTAMYLASE"/>
    <property type="match status" value="1"/>
</dbReference>
<evidence type="ECO:0000313" key="5">
    <source>
        <dbReference type="EMBL" id="GBG32868.1"/>
    </source>
</evidence>
<feature type="region of interest" description="Disordered" evidence="4">
    <location>
        <begin position="168"/>
        <end position="247"/>
    </location>
</feature>
<feature type="compositionally biased region" description="Acidic residues" evidence="4">
    <location>
        <begin position="197"/>
        <end position="206"/>
    </location>
</feature>
<dbReference type="GO" id="GO:0046872">
    <property type="term" value="F:metal ion binding"/>
    <property type="evidence" value="ECO:0007669"/>
    <property type="project" value="UniProtKB-KW"/>
</dbReference>
<dbReference type="Proteomes" id="UP000241890">
    <property type="component" value="Unassembled WGS sequence"/>
</dbReference>
<evidence type="ECO:0000256" key="3">
    <source>
        <dbReference type="ARBA" id="ARBA00022840"/>
    </source>
</evidence>
<evidence type="ECO:0000256" key="1">
    <source>
        <dbReference type="ARBA" id="ARBA00022598"/>
    </source>
</evidence>
<evidence type="ECO:0000313" key="6">
    <source>
        <dbReference type="Proteomes" id="UP000241890"/>
    </source>
</evidence>
<dbReference type="GO" id="GO:0016788">
    <property type="term" value="F:hydrolase activity, acting on ester bonds"/>
    <property type="evidence" value="ECO:0007669"/>
    <property type="project" value="InterPro"/>
</dbReference>
<evidence type="ECO:0000256" key="2">
    <source>
        <dbReference type="ARBA" id="ARBA00022741"/>
    </source>
</evidence>
<feature type="compositionally biased region" description="Acidic residues" evidence="4">
    <location>
        <begin position="1105"/>
        <end position="1115"/>
    </location>
</feature>
<dbReference type="OrthoDB" id="190132at2759"/>
<dbReference type="GO" id="GO:0000226">
    <property type="term" value="P:microtubule cytoskeleton organization"/>
    <property type="evidence" value="ECO:0007669"/>
    <property type="project" value="TreeGrafter"/>
</dbReference>
<evidence type="ECO:0000256" key="4">
    <source>
        <dbReference type="SAM" id="MobiDB-lite"/>
    </source>
</evidence>
<dbReference type="PANTHER" id="PTHR12241:SF162">
    <property type="entry name" value="TUBULIN MONOGLUTAMYLASE TTLL4"/>
    <property type="match status" value="1"/>
</dbReference>
<feature type="region of interest" description="Disordered" evidence="4">
    <location>
        <begin position="1079"/>
        <end position="1154"/>
    </location>
</feature>
<dbReference type="PROSITE" id="PS51221">
    <property type="entry name" value="TTL"/>
    <property type="match status" value="1"/>
</dbReference>
<dbReference type="Pfam" id="PF03133">
    <property type="entry name" value="TTL"/>
    <property type="match status" value="1"/>
</dbReference>
<feature type="region of interest" description="Disordered" evidence="4">
    <location>
        <begin position="664"/>
        <end position="739"/>
    </location>
</feature>
<keyword evidence="1" id="KW-0436">Ligase</keyword>
<feature type="compositionally biased region" description="Acidic residues" evidence="4">
    <location>
        <begin position="1137"/>
        <end position="1154"/>
    </location>
</feature>
<sequence>MYAVVGGLLAVWMFTIHRFEMNTIDMMDSVGSIGSTLIDRSGLRVGAGGGDGAAMNSVQFFILVGRKNCKYAALAEDLLDGLVEAYPTEVMKYKWTADSKREFDGWVSARKLEKQVPEYHTTSPVLFLRTGDSRKFLGGASQLIEYVRIRYPEYDLSEIIIRKVSLDDSRPSGKDATLGESKPPPRSGASNQQATELEYEDQDDPDAPLSGDGDSLPEDSEPPVDGDPDSPSFGENPEQSPVVVDSSQEAFLHSPYNKLEPQVLLRKKSIVTTYRVTEKRVTNYRPMIQFLRERGWSNIPMAPLLATWILVQDQKTAAYVLSRYHKAIVNNIGYGGQSCFGGTKGYQLRCRSDFASKFGCSYDDLNVQPPQYRLWEEPECRAFFDRVCPRDPDAMWIEKPSGGQHGAGMKVHQGCAKLSVSHSACSGTGKKYIAMPYLSPALLSGHKFDVRSYLLIASLDPLLVFYHDGFARKAANLYSSDVSDVDAHITNADSQNTTDHFYEFSRLEEQLHRESGFPSDYMRRVFREHAIKVQRYVFHASRQTMKLRKKGVYQIFALDWIIDDDGGIHMLEANSNPLVTVYKDMATEFTETWDSMVDLVLKVQTAPATLFSKEYPELVTTPAAKRFKYRGWELMFSELEERHNQDSFNPCSITITPFSVKAERKALQGSSPTTAKRSTSSTTKSVSATSTTSASSSSSSSASSSTSSGASLTPRSTSDASNTAQTAPDTGPAETPYQISADEVRNAIKTGASRPCEHLEFKSGGGNGVFQDCVKIDRGLGPDDETTRCRLGDASYFYVIEPQVGEGKKRTQCYPIIMVVAGVHGNEHSGIVAAHFIRQKWTLQNARLVIVERLNERGVGKGRYIPKVAQAERDLNRNFPVAGPVGSLAKQIWSVVEVLKPHIFLDLHEGWGVYNRLKQNKGGRLVGNPSFSKGSSIISTQRAQPLAKYMINKVNELTVQDPTRHFLSIVPPIESGLASMIDRTFSSLVMVSETTSKGQPLYLRAQQQLIMVGSCLTLLGLVPKSFDPREGFDVSQACLAGSAECGLRYPNDEIVGAEVENAFAAAASDPVMISPAVEAAQEPEGDADDVAAQGDEAQYGKGDADEVSTAEDPSEEVPLLSAESDSIPSKDSGIEGLETDTDIELELDDVEGNP</sequence>
<proteinExistence type="predicted"/>
<dbReference type="GO" id="GO:0070740">
    <property type="term" value="F:tubulin-glutamic acid ligase activity"/>
    <property type="evidence" value="ECO:0007669"/>
    <property type="project" value="TreeGrafter"/>
</dbReference>
<comment type="caution">
    <text evidence="5">The sequence shown here is derived from an EMBL/GenBank/DDBJ whole genome shotgun (WGS) entry which is preliminary data.</text>
</comment>
<dbReference type="GO" id="GO:0005524">
    <property type="term" value="F:ATP binding"/>
    <property type="evidence" value="ECO:0007669"/>
    <property type="project" value="UniProtKB-KW"/>
</dbReference>
<keyword evidence="6" id="KW-1185">Reference proteome</keyword>
<gene>
    <name evidence="5" type="ORF">FCC1311_090932</name>
</gene>
<organism evidence="5 6">
    <name type="scientific">Hondaea fermentalgiana</name>
    <dbReference type="NCBI Taxonomy" id="2315210"/>
    <lineage>
        <taxon>Eukaryota</taxon>
        <taxon>Sar</taxon>
        <taxon>Stramenopiles</taxon>
        <taxon>Bigyra</taxon>
        <taxon>Labyrinthulomycetes</taxon>
        <taxon>Thraustochytrida</taxon>
        <taxon>Thraustochytriidae</taxon>
        <taxon>Hondaea</taxon>
    </lineage>
</organism>
<dbReference type="SUPFAM" id="SSF53187">
    <property type="entry name" value="Zn-dependent exopeptidases"/>
    <property type="match status" value="1"/>
</dbReference>
<feature type="compositionally biased region" description="Low complexity" evidence="4">
    <location>
        <begin position="670"/>
        <end position="716"/>
    </location>
</feature>